<dbReference type="Gene3D" id="1.20.120.660">
    <property type="entry name" value="IL-4 antagonist (De novo design) like domain"/>
    <property type="match status" value="1"/>
</dbReference>
<dbReference type="EMBL" id="NBVN01000001">
    <property type="protein sequence ID" value="PUA33977.1"/>
    <property type="molecule type" value="Genomic_DNA"/>
</dbReference>
<dbReference type="SUPFAM" id="SSF47240">
    <property type="entry name" value="Ferritin-like"/>
    <property type="match status" value="1"/>
</dbReference>
<sequence length="147" mass="16960">MVEDIIRKALDVEKKALDSYMHAIRVLKLQGIEHSDLDVVIKKVLIDTLIHGILVDSLLKAYKEAISKEVEVLKSLEDVKPTAREASLIVKLLKDHLTIESDMIETYNHIYREVKHPVFKALAEALMVNEQEHHKLLSELIRKYEKV</sequence>
<dbReference type="AlphaFoldDB" id="A0A2R7Y9A4"/>
<protein>
    <recommendedName>
        <fullName evidence="3">Rubrerythrin diiron-binding domain-containing protein</fullName>
    </recommendedName>
</protein>
<comment type="caution">
    <text evidence="1">The sequence shown here is derived from an EMBL/GenBank/DDBJ whole genome shotgun (WGS) entry which is preliminary data.</text>
</comment>
<proteinExistence type="predicted"/>
<organism evidence="1 2">
    <name type="scientific">Zestosphaera tikiterensis</name>
    <dbReference type="NCBI Taxonomy" id="1973259"/>
    <lineage>
        <taxon>Archaea</taxon>
        <taxon>Thermoproteota</taxon>
        <taxon>Thermoprotei</taxon>
        <taxon>Desulfurococcales</taxon>
        <taxon>Desulfurococcaceae</taxon>
        <taxon>Zestosphaera</taxon>
    </lineage>
</organism>
<name>A0A2R7Y9A4_9CREN</name>
<evidence type="ECO:0008006" key="3">
    <source>
        <dbReference type="Google" id="ProtNLM"/>
    </source>
</evidence>
<reference evidence="1 2" key="1">
    <citation type="journal article" date="2018" name="Syst. Appl. Microbiol.">
        <title>A new symbiotic nanoarchaeote (Candidatus Nanoclepta minutus) and its host (Zestosphaera tikiterensis gen. nov., sp. nov.) from a New Zealand hot spring.</title>
        <authorList>
            <person name="St John E."/>
            <person name="Liu Y."/>
            <person name="Podar M."/>
            <person name="Stott M.B."/>
            <person name="Meneghin J."/>
            <person name="Chen Z."/>
            <person name="Lagutin K."/>
            <person name="Mitchell K."/>
            <person name="Reysenbach A.L."/>
        </authorList>
    </citation>
    <scope>NUCLEOTIDE SEQUENCE [LARGE SCALE GENOMIC DNA]</scope>
    <source>
        <strain evidence="1">NZ3</strain>
    </source>
</reference>
<evidence type="ECO:0000313" key="2">
    <source>
        <dbReference type="Proteomes" id="UP000244093"/>
    </source>
</evidence>
<evidence type="ECO:0000313" key="1">
    <source>
        <dbReference type="EMBL" id="PUA33977.1"/>
    </source>
</evidence>
<dbReference type="Proteomes" id="UP000244093">
    <property type="component" value="Unassembled WGS sequence"/>
</dbReference>
<gene>
    <name evidence="1" type="ORF">B7O98_00760</name>
</gene>
<dbReference type="InterPro" id="IPR009078">
    <property type="entry name" value="Ferritin-like_SF"/>
</dbReference>
<accession>A0A2R7Y9A4</accession>